<dbReference type="Proteomes" id="UP001497453">
    <property type="component" value="Chromosome 6"/>
</dbReference>
<organism evidence="1 2">
    <name type="scientific">Somion occarium</name>
    <dbReference type="NCBI Taxonomy" id="3059160"/>
    <lineage>
        <taxon>Eukaryota</taxon>
        <taxon>Fungi</taxon>
        <taxon>Dikarya</taxon>
        <taxon>Basidiomycota</taxon>
        <taxon>Agaricomycotina</taxon>
        <taxon>Agaricomycetes</taxon>
        <taxon>Polyporales</taxon>
        <taxon>Cerrenaceae</taxon>
        <taxon>Somion</taxon>
    </lineage>
</organism>
<name>A0ABP1DV32_9APHY</name>
<evidence type="ECO:0000313" key="1">
    <source>
        <dbReference type="EMBL" id="CAL1711678.1"/>
    </source>
</evidence>
<proteinExistence type="predicted"/>
<sequence length="426" mass="46363">MRTWLGAASVRIVAVTGQAIRPSSLPALPHPSRELDKHISQFSNPPAASCKPAFTRATHPRAFVHQSHINIFSDWSLPQTPLYPPHSPVVCDSGSALPILVSSLIAMATTAVLSPTIPAPPVYTPIEKYPSSPILSFPPPMPPSTSRSLRERCGVNLRVSINSNNGILAGGPWSPKIHVQPHRSNLPRRRKVTKRFALKNVDDDEVTNEKEKEVIIDLTAETSAEPTVVEPEVQSQESHIQELIPGLYIAFSDGDPNATQPGATDVKPYTHVVNISYPPITEEGHPGSCEKTLIGRTQNLHIILPASSRPDGAQRPGLGLTDSHLRSIRDFIGEALPYAMASQPDQSAIRVLITTPPGRPTDAMCAAGCYLAFTSGKGVETVLRYVDEEEDFLSIWKGEVSGDELDRTEKIARAWSWLSQVPAHQT</sequence>
<keyword evidence="2" id="KW-1185">Reference proteome</keyword>
<evidence type="ECO:0000313" key="2">
    <source>
        <dbReference type="Proteomes" id="UP001497453"/>
    </source>
</evidence>
<gene>
    <name evidence="1" type="ORF">GFSPODELE1_LOCUS8452</name>
</gene>
<protein>
    <submittedName>
        <fullName evidence="1">Uncharacterized protein</fullName>
    </submittedName>
</protein>
<accession>A0ABP1DV32</accession>
<dbReference type="EMBL" id="OZ037949">
    <property type="protein sequence ID" value="CAL1711678.1"/>
    <property type="molecule type" value="Genomic_DNA"/>
</dbReference>
<reference evidence="2" key="1">
    <citation type="submission" date="2024-04" db="EMBL/GenBank/DDBJ databases">
        <authorList>
            <person name="Shaw F."/>
            <person name="Minotto A."/>
        </authorList>
    </citation>
    <scope>NUCLEOTIDE SEQUENCE [LARGE SCALE GENOMIC DNA]</scope>
</reference>